<dbReference type="EMBL" id="VIWV01000001">
    <property type="protein sequence ID" value="TWF83990.1"/>
    <property type="molecule type" value="Genomic_DNA"/>
</dbReference>
<evidence type="ECO:0000256" key="3">
    <source>
        <dbReference type="SAM" id="SignalP"/>
    </source>
</evidence>
<evidence type="ECO:0000313" key="5">
    <source>
        <dbReference type="Proteomes" id="UP000316603"/>
    </source>
</evidence>
<keyword evidence="5" id="KW-1185">Reference proteome</keyword>
<dbReference type="PANTHER" id="PTHR15462:SF8">
    <property type="entry name" value="SERINE PROTEASE"/>
    <property type="match status" value="1"/>
</dbReference>
<feature type="chain" id="PRO_5021820208" description="V8-like Glu-specific endopeptidase" evidence="3">
    <location>
        <begin position="30"/>
        <end position="377"/>
    </location>
</feature>
<gene>
    <name evidence="4" type="ORF">FHX78_11923</name>
</gene>
<name>A0A561TA66_9ACTN</name>
<dbReference type="SUPFAM" id="SSF50494">
    <property type="entry name" value="Trypsin-like serine proteases"/>
    <property type="match status" value="1"/>
</dbReference>
<dbReference type="AlphaFoldDB" id="A0A561TA66"/>
<accession>A0A561TA66</accession>
<proteinExistence type="predicted"/>
<dbReference type="InterPro" id="IPR009003">
    <property type="entry name" value="Peptidase_S1_PA"/>
</dbReference>
<dbReference type="Proteomes" id="UP000316603">
    <property type="component" value="Unassembled WGS sequence"/>
</dbReference>
<feature type="signal peptide" evidence="3">
    <location>
        <begin position="1"/>
        <end position="29"/>
    </location>
</feature>
<sequence>MHIRRTRSAATALLLAVALIPATLTTASAADAPAPTPAAPGVTSGRQSTDPQKVRDFWTPERIARALANEKKDQARIARDATLAGAAAEAPEDRVRSTAPRLTAEAPRVLPARQAGVSATAAAADVPEMPVAQEVPFPQNAPAIVVGKILYTDDAGEEHGCSGASVSADGNNTVWTAGHCVHPGDGRGADGFYDLVLFIPGYRESLETPGEYDAPWGEWVAQSFVAPEAWTQDRDYEDADLAAFTVEAPAGYTNLTDTVGALGYKFGYGSDWPDIIDSGFPGEGYQRTDMDGYTQFYCTGDVVDAMDWNPLDNRLEMNCDMGGGASGGPMATPEGQIVGANSHAEVDDQDQRINDHLYSSDHGDQAVAVINAINDAN</sequence>
<comment type="caution">
    <text evidence="4">The sequence shown here is derived from an EMBL/GenBank/DDBJ whole genome shotgun (WGS) entry which is preliminary data.</text>
</comment>
<organism evidence="4 5">
    <name type="scientific">Streptomyces capillispiralis</name>
    <dbReference type="NCBI Taxonomy" id="68182"/>
    <lineage>
        <taxon>Bacteria</taxon>
        <taxon>Bacillati</taxon>
        <taxon>Actinomycetota</taxon>
        <taxon>Actinomycetes</taxon>
        <taxon>Kitasatosporales</taxon>
        <taxon>Streptomycetaceae</taxon>
        <taxon>Streptomyces</taxon>
    </lineage>
</organism>
<dbReference type="PANTHER" id="PTHR15462">
    <property type="entry name" value="SERINE PROTEASE"/>
    <property type="match status" value="1"/>
</dbReference>
<evidence type="ECO:0000256" key="1">
    <source>
        <dbReference type="ARBA" id="ARBA00022729"/>
    </source>
</evidence>
<dbReference type="Gene3D" id="2.40.10.10">
    <property type="entry name" value="Trypsin-like serine proteases"/>
    <property type="match status" value="2"/>
</dbReference>
<protein>
    <recommendedName>
        <fullName evidence="6">V8-like Glu-specific endopeptidase</fullName>
    </recommendedName>
</protein>
<dbReference type="InterPro" id="IPR043504">
    <property type="entry name" value="Peptidase_S1_PA_chymotrypsin"/>
</dbReference>
<dbReference type="RefSeq" id="WP_167531679.1">
    <property type="nucleotide sequence ID" value="NZ_BNCE01000008.1"/>
</dbReference>
<evidence type="ECO:0000256" key="2">
    <source>
        <dbReference type="SAM" id="MobiDB-lite"/>
    </source>
</evidence>
<evidence type="ECO:0000313" key="4">
    <source>
        <dbReference type="EMBL" id="TWF83990.1"/>
    </source>
</evidence>
<feature type="region of interest" description="Disordered" evidence="2">
    <location>
        <begin position="30"/>
        <end position="56"/>
    </location>
</feature>
<reference evidence="4 5" key="1">
    <citation type="submission" date="2019-06" db="EMBL/GenBank/DDBJ databases">
        <title>Sequencing the genomes of 1000 actinobacteria strains.</title>
        <authorList>
            <person name="Klenk H.-P."/>
        </authorList>
    </citation>
    <scope>NUCLEOTIDE SEQUENCE [LARGE SCALE GENOMIC DNA]</scope>
    <source>
        <strain evidence="4 5">DSM 41695</strain>
    </source>
</reference>
<evidence type="ECO:0008006" key="6">
    <source>
        <dbReference type="Google" id="ProtNLM"/>
    </source>
</evidence>
<dbReference type="InterPro" id="IPR050966">
    <property type="entry name" value="Glutamyl_endopeptidase"/>
</dbReference>
<keyword evidence="1 3" id="KW-0732">Signal</keyword>